<accession>A0ABS2Q7Y9</accession>
<protein>
    <recommendedName>
        <fullName evidence="4">DUF4064 domain-containing protein</fullName>
    </recommendedName>
</protein>
<dbReference type="EMBL" id="JAFBEV010000009">
    <property type="protein sequence ID" value="MBM7657892.1"/>
    <property type="molecule type" value="Genomic_DNA"/>
</dbReference>
<sequence length="138" mass="14720">MKFGSALRVLVVIGLLLILFQLFFGLFSLVLTQSYGTPRFLITDTDKLTSHGALHSLRTFGSESILAGFAALLPAAGAFMICKGNKRLLLSGLLLILAGTANSVILYSAGLPAGIALMAAGTLMLIRRTRLHELESEK</sequence>
<evidence type="ECO:0000313" key="2">
    <source>
        <dbReference type="EMBL" id="MBM7657892.1"/>
    </source>
</evidence>
<keyword evidence="1" id="KW-0812">Transmembrane</keyword>
<comment type="caution">
    <text evidence="2">The sequence shown here is derived from an EMBL/GenBank/DDBJ whole genome shotgun (WGS) entry which is preliminary data.</text>
</comment>
<keyword evidence="1" id="KW-1133">Transmembrane helix</keyword>
<evidence type="ECO:0000256" key="1">
    <source>
        <dbReference type="SAM" id="Phobius"/>
    </source>
</evidence>
<dbReference type="RefSeq" id="WP_205006205.1">
    <property type="nucleotide sequence ID" value="NZ_CBCRXA010000009.1"/>
</dbReference>
<feature type="transmembrane region" description="Helical" evidence="1">
    <location>
        <begin position="88"/>
        <end position="107"/>
    </location>
</feature>
<feature type="transmembrane region" description="Helical" evidence="1">
    <location>
        <begin position="64"/>
        <end position="81"/>
    </location>
</feature>
<proteinExistence type="predicted"/>
<keyword evidence="3" id="KW-1185">Reference proteome</keyword>
<evidence type="ECO:0000313" key="3">
    <source>
        <dbReference type="Proteomes" id="UP000823201"/>
    </source>
</evidence>
<evidence type="ECO:0008006" key="4">
    <source>
        <dbReference type="Google" id="ProtNLM"/>
    </source>
</evidence>
<name>A0ABS2Q7Y9_9BACL</name>
<gene>
    <name evidence="2" type="ORF">JOC27_001342</name>
</gene>
<keyword evidence="1" id="KW-0472">Membrane</keyword>
<organism evidence="2 3">
    <name type="scientific">Sporolactobacillus spathodeae</name>
    <dbReference type="NCBI Taxonomy" id="1465502"/>
    <lineage>
        <taxon>Bacteria</taxon>
        <taxon>Bacillati</taxon>
        <taxon>Bacillota</taxon>
        <taxon>Bacilli</taxon>
        <taxon>Bacillales</taxon>
        <taxon>Sporolactobacillaceae</taxon>
        <taxon>Sporolactobacillus</taxon>
    </lineage>
</organism>
<reference evidence="2 3" key="1">
    <citation type="submission" date="2021-01" db="EMBL/GenBank/DDBJ databases">
        <title>Genomic Encyclopedia of Type Strains, Phase IV (KMG-IV): sequencing the most valuable type-strain genomes for metagenomic binning, comparative biology and taxonomic classification.</title>
        <authorList>
            <person name="Goeker M."/>
        </authorList>
    </citation>
    <scope>NUCLEOTIDE SEQUENCE [LARGE SCALE GENOMIC DNA]</scope>
    <source>
        <strain evidence="2 3">DSM 100968</strain>
    </source>
</reference>
<dbReference type="Proteomes" id="UP000823201">
    <property type="component" value="Unassembled WGS sequence"/>
</dbReference>